<evidence type="ECO:0000313" key="2">
    <source>
        <dbReference type="Proteomes" id="UP000717328"/>
    </source>
</evidence>
<reference evidence="1" key="1">
    <citation type="submission" date="2021-02" db="EMBL/GenBank/DDBJ databases">
        <authorList>
            <person name="Nieuwenhuis M."/>
            <person name="Van De Peppel L.J.J."/>
        </authorList>
    </citation>
    <scope>NUCLEOTIDE SEQUENCE</scope>
    <source>
        <strain evidence="1">D49</strain>
    </source>
</reference>
<dbReference type="AlphaFoldDB" id="A0A9P7GI63"/>
<organism evidence="1 2">
    <name type="scientific">Sphagnurus paluster</name>
    <dbReference type="NCBI Taxonomy" id="117069"/>
    <lineage>
        <taxon>Eukaryota</taxon>
        <taxon>Fungi</taxon>
        <taxon>Dikarya</taxon>
        <taxon>Basidiomycota</taxon>
        <taxon>Agaricomycotina</taxon>
        <taxon>Agaricomycetes</taxon>
        <taxon>Agaricomycetidae</taxon>
        <taxon>Agaricales</taxon>
        <taxon>Tricholomatineae</taxon>
        <taxon>Lyophyllaceae</taxon>
        <taxon>Sphagnurus</taxon>
    </lineage>
</organism>
<proteinExistence type="predicted"/>
<keyword evidence="2" id="KW-1185">Reference proteome</keyword>
<sequence length="337" mass="38235">MEFGPLRPPTTIPPLRIAAGRIIPPPPTIPIPFPPFPPSRVPPPGRTARKIHTTLDNIFCRTPPGIERIDPLHSRKGSTTFSHLHLMMNPPGGDEDSEAASLYPIKHILSAIPTNHLLMLIITHSSKYNLDAPTKTARFTFHSDTITTLEHDHEVAHKVALPPTTTQLDGDFINNLQVGTPPHSLPYTHSLDFITTTHKLERLRAWQLFYNNSHVLHLVRTTLPNVSLKLHPFWQMLHLTWKHQDNPDHEIGMAWEEEERHLSKLAGDHATTTQAAHVILDQGYFGSFRQRFNLDGETLCPTCQVIETTNHIILDCPRFEAARHHIIQIKTQFNQLI</sequence>
<gene>
    <name evidence="1" type="ORF">H0H81_012140</name>
</gene>
<accession>A0A9P7GI63</accession>
<reference evidence="1" key="2">
    <citation type="submission" date="2021-10" db="EMBL/GenBank/DDBJ databases">
        <title>Phylogenomics reveals ancestral predisposition of the termite-cultivated fungus Termitomyces towards a domesticated lifestyle.</title>
        <authorList>
            <person name="Auxier B."/>
            <person name="Grum-Grzhimaylo A."/>
            <person name="Cardenas M.E."/>
            <person name="Lodge J.D."/>
            <person name="Laessoe T."/>
            <person name="Pedersen O."/>
            <person name="Smith M.E."/>
            <person name="Kuyper T.W."/>
            <person name="Franco-Molano E.A."/>
            <person name="Baroni T.J."/>
            <person name="Aanen D.K."/>
        </authorList>
    </citation>
    <scope>NUCLEOTIDE SEQUENCE</scope>
    <source>
        <strain evidence="1">D49</strain>
    </source>
</reference>
<name>A0A9P7GI63_9AGAR</name>
<protein>
    <submittedName>
        <fullName evidence="1">Uncharacterized protein</fullName>
    </submittedName>
</protein>
<evidence type="ECO:0000313" key="1">
    <source>
        <dbReference type="EMBL" id="KAG5650466.1"/>
    </source>
</evidence>
<dbReference type="OrthoDB" id="3230070at2759"/>
<dbReference type="Proteomes" id="UP000717328">
    <property type="component" value="Unassembled WGS sequence"/>
</dbReference>
<dbReference type="EMBL" id="JABCKI010000444">
    <property type="protein sequence ID" value="KAG5650466.1"/>
    <property type="molecule type" value="Genomic_DNA"/>
</dbReference>
<comment type="caution">
    <text evidence="1">The sequence shown here is derived from an EMBL/GenBank/DDBJ whole genome shotgun (WGS) entry which is preliminary data.</text>
</comment>